<evidence type="ECO:0000256" key="2">
    <source>
        <dbReference type="PROSITE-ProRule" id="PRU10015"/>
    </source>
</evidence>
<dbReference type="PANTHER" id="PTHR11061">
    <property type="entry name" value="RNA M5U METHYLTRANSFERASE"/>
    <property type="match status" value="1"/>
</dbReference>
<dbReference type="Gene3D" id="2.40.50.140">
    <property type="entry name" value="Nucleic acid-binding proteins"/>
    <property type="match status" value="1"/>
</dbReference>
<dbReference type="FunFam" id="2.40.50.1070:FF:000003">
    <property type="entry name" value="23S rRNA (Uracil-5-)-methyltransferase RumA"/>
    <property type="match status" value="1"/>
</dbReference>
<dbReference type="InterPro" id="IPR002792">
    <property type="entry name" value="TRAM_dom"/>
</dbReference>
<dbReference type="Proteomes" id="UP000062260">
    <property type="component" value="Chromosome"/>
</dbReference>
<proteinExistence type="inferred from homology"/>
<dbReference type="PROSITE" id="PS51687">
    <property type="entry name" value="SAM_MT_RNA_M5U"/>
    <property type="match status" value="1"/>
</dbReference>
<dbReference type="RefSeq" id="WP_067979250.1">
    <property type="nucleotide sequence ID" value="NZ_CP014163.1"/>
</dbReference>
<evidence type="ECO:0000313" key="4">
    <source>
        <dbReference type="Proteomes" id="UP000062260"/>
    </source>
</evidence>
<dbReference type="Pfam" id="PF01938">
    <property type="entry name" value="TRAM"/>
    <property type="match status" value="1"/>
</dbReference>
<dbReference type="GO" id="GO:0070041">
    <property type="term" value="F:rRNA (uridine-C5-)-methyltransferase activity"/>
    <property type="evidence" value="ECO:0007669"/>
    <property type="project" value="TreeGrafter"/>
</dbReference>
<keyword evidence="1 3" id="KW-0808">Transferase</keyword>
<feature type="active site" description="Nucleophile" evidence="1">
    <location>
        <position position="412"/>
    </location>
</feature>
<organism evidence="3 4">
    <name type="scientific">Aerococcus urinaehominis</name>
    <dbReference type="NCBI Taxonomy" id="128944"/>
    <lineage>
        <taxon>Bacteria</taxon>
        <taxon>Bacillati</taxon>
        <taxon>Bacillota</taxon>
        <taxon>Bacilli</taxon>
        <taxon>Lactobacillales</taxon>
        <taxon>Aerococcaceae</taxon>
        <taxon>Aerococcus</taxon>
    </lineage>
</organism>
<dbReference type="CDD" id="cd02440">
    <property type="entry name" value="AdoMet_MTases"/>
    <property type="match status" value="1"/>
</dbReference>
<gene>
    <name evidence="3" type="ORF">AWM75_05395</name>
</gene>
<dbReference type="PROSITE" id="PS01230">
    <property type="entry name" value="TRMA_1"/>
    <property type="match status" value="1"/>
</dbReference>
<dbReference type="PANTHER" id="PTHR11061:SF30">
    <property type="entry name" value="TRNA (URACIL(54)-C(5))-METHYLTRANSFERASE"/>
    <property type="match status" value="1"/>
</dbReference>
<dbReference type="Gene3D" id="2.40.50.1070">
    <property type="match status" value="1"/>
</dbReference>
<dbReference type="Pfam" id="PF05958">
    <property type="entry name" value="tRNA_U5-meth_tr"/>
    <property type="match status" value="1"/>
</dbReference>
<dbReference type="PROSITE" id="PS01231">
    <property type="entry name" value="TRMA_2"/>
    <property type="match status" value="1"/>
</dbReference>
<feature type="binding site" evidence="1">
    <location>
        <position position="316"/>
    </location>
    <ligand>
        <name>S-adenosyl-L-methionine</name>
        <dbReference type="ChEBI" id="CHEBI:59789"/>
    </ligand>
</feature>
<name>A0A0X8FLE0_9LACT</name>
<dbReference type="Gene3D" id="3.40.50.150">
    <property type="entry name" value="Vaccinia Virus protein VP39"/>
    <property type="match status" value="1"/>
</dbReference>
<dbReference type="AlphaFoldDB" id="A0A0X8FLE0"/>
<dbReference type="InterPro" id="IPR030390">
    <property type="entry name" value="MeTrfase_TrmA_AS"/>
</dbReference>
<evidence type="ECO:0000256" key="1">
    <source>
        <dbReference type="PROSITE-ProRule" id="PRU01024"/>
    </source>
</evidence>
<dbReference type="InterPro" id="IPR029063">
    <property type="entry name" value="SAM-dependent_MTases_sf"/>
</dbReference>
<dbReference type="GO" id="GO:0070475">
    <property type="term" value="P:rRNA base methylation"/>
    <property type="evidence" value="ECO:0007669"/>
    <property type="project" value="TreeGrafter"/>
</dbReference>
<comment type="similarity">
    <text evidence="1">Belongs to the class I-like SAM-binding methyltransferase superfamily. RNA M5U methyltransferase family.</text>
</comment>
<dbReference type="InterPro" id="IPR010280">
    <property type="entry name" value="U5_MeTrfase_fam"/>
</dbReference>
<keyword evidence="4" id="KW-1185">Reference proteome</keyword>
<feature type="active site" evidence="2">
    <location>
        <position position="412"/>
    </location>
</feature>
<dbReference type="SUPFAM" id="SSF53335">
    <property type="entry name" value="S-adenosyl-L-methionine-dependent methyltransferases"/>
    <property type="match status" value="1"/>
</dbReference>
<dbReference type="InterPro" id="IPR012340">
    <property type="entry name" value="NA-bd_OB-fold"/>
</dbReference>
<evidence type="ECO:0000313" key="3">
    <source>
        <dbReference type="EMBL" id="AMB99463.1"/>
    </source>
</evidence>
<dbReference type="InterPro" id="IPR030391">
    <property type="entry name" value="MeTrfase_TrmA_CS"/>
</dbReference>
<dbReference type="PROSITE" id="PS50926">
    <property type="entry name" value="TRAM"/>
    <property type="match status" value="1"/>
</dbReference>
<dbReference type="FunFam" id="3.40.50.150:FF:000009">
    <property type="entry name" value="23S rRNA (Uracil(1939)-C(5))-methyltransferase RlmD"/>
    <property type="match status" value="1"/>
</dbReference>
<accession>A0A0X8FLE0</accession>
<dbReference type="KEGG" id="auh:AWM75_05395"/>
<reference evidence="4" key="2">
    <citation type="submission" date="2016-01" db="EMBL/GenBank/DDBJ databases">
        <title>Six Aerococcus type strain genome sequencing and assembly using PacBio and Illumina Hiseq.</title>
        <authorList>
            <person name="Carkaci D."/>
            <person name="Dargis R."/>
            <person name="Nielsen X.C."/>
            <person name="Skovgaard O."/>
            <person name="Fuursted K."/>
            <person name="Christensen J.J."/>
        </authorList>
    </citation>
    <scope>NUCLEOTIDE SEQUENCE [LARGE SCALE GENOMIC DNA]</scope>
    <source>
        <strain evidence="4">CCUG42038B</strain>
    </source>
</reference>
<keyword evidence="1 3" id="KW-0489">Methyltransferase</keyword>
<sequence length="460" mass="51487">MKQTPPVKKNDRLEVEIEDLTYERLGLAKVNGFPLFIANALPTEKCLVHVVKVTKRFAYAKLVERYNDAAIRVPLVDEDGLRVGTMPLQHMAYEAQLAFKQDQVQRLLAKSKLEAIPVKATLGMDDPWHYRNKAQVPIGQKDGQLYTGFFRKGSHDILPIEDYQIQLPGIDEALQTVIDILNDYRVSAYNEKTHQGQLRHLIVRRAYYTNEMMIILVVNGQGLAEEAAISQTIVAQVPSVVSVVLNSNQAKTNVIMGPNSRVLYGEDYYQDRMLGLDFMISSQSFFQVNTAQAEVLYQEAIKAAELTGQEKVVDAYCGIGSISLNLAKQAGQVYAMEIVPAAIDMAKKNARINELDNVHFEVGKAEDVMPQWQDQGLDFDVVVVDPPRKGLAPSFIDAAVATNPDRIVYVSCNPASLVRDLEIFAEQGYQTQYIQPVDMFPQTHHIESVALLTKVKTDKS</sequence>
<feature type="binding site" evidence="1">
    <location>
        <position position="337"/>
    </location>
    <ligand>
        <name>S-adenosyl-L-methionine</name>
        <dbReference type="ChEBI" id="CHEBI:59789"/>
    </ligand>
</feature>
<keyword evidence="1" id="KW-0949">S-adenosyl-L-methionine</keyword>
<dbReference type="STRING" id="128944.AWM75_05395"/>
<dbReference type="EMBL" id="CP014163">
    <property type="protein sequence ID" value="AMB99463.1"/>
    <property type="molecule type" value="Genomic_DNA"/>
</dbReference>
<reference evidence="3 4" key="1">
    <citation type="journal article" date="2016" name="Genome Announc.">
        <title>Complete Genome Sequences of Aerococcus christensenii CCUG 28831T, Aerococcus sanguinicola CCUG 43001T, Aerococcus urinae CCUG 36881T, Aerococcus urinaeequi CCUG 28094T, Aerococcus urinaehominis CCUG 42038 BT, and Aerococcus viridans CCUG 4311T.</title>
        <authorList>
            <person name="Carkaci D."/>
            <person name="Dargis R."/>
            <person name="Nielsen X.C."/>
            <person name="Skovgaard O."/>
            <person name="Fuursted K."/>
            <person name="Christensen J.J."/>
        </authorList>
    </citation>
    <scope>NUCLEOTIDE SEQUENCE [LARGE SCALE GENOMIC DNA]</scope>
    <source>
        <strain evidence="3 4">CCUG42038B</strain>
    </source>
</reference>
<dbReference type="NCBIfam" id="TIGR00479">
    <property type="entry name" value="rumA"/>
    <property type="match status" value="1"/>
</dbReference>
<dbReference type="OrthoDB" id="9804590at2"/>
<feature type="binding site" evidence="1">
    <location>
        <position position="287"/>
    </location>
    <ligand>
        <name>S-adenosyl-L-methionine</name>
        <dbReference type="ChEBI" id="CHEBI:59789"/>
    </ligand>
</feature>
<dbReference type="SUPFAM" id="SSF50249">
    <property type="entry name" value="Nucleic acid-binding proteins"/>
    <property type="match status" value="1"/>
</dbReference>
<protein>
    <submittedName>
        <fullName evidence="3">RNA methyltransferase</fullName>
    </submittedName>
</protein>
<feature type="binding site" evidence="1">
    <location>
        <position position="385"/>
    </location>
    <ligand>
        <name>S-adenosyl-L-methionine</name>
        <dbReference type="ChEBI" id="CHEBI:59789"/>
    </ligand>
</feature>